<comment type="caution">
    <text evidence="2">The sequence shown here is derived from an EMBL/GenBank/DDBJ whole genome shotgun (WGS) entry which is preliminary data.</text>
</comment>
<sequence>MTPLMRYAAMALCLMLSPLAAAHPHSFIDMEARPVVKELTLVGVQVTWEMDELTSAELLLDAAMAKDNPTVWQSMADELMENTQNQLYFTYMHYDGKPVRLGEKANNYSLSRHGNRAVFTFVMPLAKPLALAGHTITMSTYEQSYYVDIRYPSAKGFQLPNEIAHLCRVDVNTPKPDTSLLAYARSLDKKDAPPEDMMLGRRFAQTVTMVCR</sequence>
<evidence type="ECO:0000256" key="1">
    <source>
        <dbReference type="SAM" id="SignalP"/>
    </source>
</evidence>
<dbReference type="RefSeq" id="WP_027274106.1">
    <property type="nucleotide sequence ID" value="NZ_BRLH01000002.1"/>
</dbReference>
<dbReference type="InterPro" id="IPR016537">
    <property type="entry name" value="UCP008159_ABC"/>
</dbReference>
<feature type="chain" id="PRO_5044000167" evidence="1">
    <location>
        <begin position="23"/>
        <end position="212"/>
    </location>
</feature>
<evidence type="ECO:0000313" key="2">
    <source>
        <dbReference type="EMBL" id="GKX55172.1"/>
    </source>
</evidence>
<dbReference type="AlphaFoldDB" id="A0AAV5N441"/>
<protein>
    <submittedName>
        <fullName evidence="2">Membrane protein</fullName>
    </submittedName>
</protein>
<accession>A0AAV5N441</accession>
<reference evidence="2" key="1">
    <citation type="submission" date="2022-06" db="EMBL/GenBank/DDBJ databases">
        <title>Draft genome sequences of Leminorella grimontii str. JCM5902.</title>
        <authorList>
            <person name="Wakabayashi Y."/>
            <person name="Kojima K."/>
        </authorList>
    </citation>
    <scope>NUCLEOTIDE SEQUENCE</scope>
    <source>
        <strain evidence="2">JCM 5902</strain>
    </source>
</reference>
<dbReference type="PIRSF" id="PIRSF008159">
    <property type="entry name" value="UCP008159_ABC"/>
    <property type="match status" value="1"/>
</dbReference>
<proteinExistence type="predicted"/>
<evidence type="ECO:0000313" key="3">
    <source>
        <dbReference type="Proteomes" id="UP001058124"/>
    </source>
</evidence>
<dbReference type="InterPro" id="IPR010412">
    <property type="entry name" value="DUF1007"/>
</dbReference>
<dbReference type="EMBL" id="BRLH01000002">
    <property type="protein sequence ID" value="GKX55172.1"/>
    <property type="molecule type" value="Genomic_DNA"/>
</dbReference>
<name>A0AAV5N441_9GAMM</name>
<keyword evidence="1" id="KW-0732">Signal</keyword>
<gene>
    <name evidence="2" type="ORF">SOASR030_12840</name>
</gene>
<feature type="signal peptide" evidence="1">
    <location>
        <begin position="1"/>
        <end position="22"/>
    </location>
</feature>
<dbReference type="Pfam" id="PF06226">
    <property type="entry name" value="DUF1007"/>
    <property type="match status" value="1"/>
</dbReference>
<organism evidence="2 3">
    <name type="scientific">Leminorella grimontii</name>
    <dbReference type="NCBI Taxonomy" id="82981"/>
    <lineage>
        <taxon>Bacteria</taxon>
        <taxon>Pseudomonadati</taxon>
        <taxon>Pseudomonadota</taxon>
        <taxon>Gammaproteobacteria</taxon>
        <taxon>Enterobacterales</taxon>
        <taxon>Budviciaceae</taxon>
        <taxon>Leminorella</taxon>
    </lineage>
</organism>
<dbReference type="Proteomes" id="UP001058124">
    <property type="component" value="Unassembled WGS sequence"/>
</dbReference>
<keyword evidence="3" id="KW-1185">Reference proteome</keyword>